<dbReference type="Proteomes" id="UP000247702">
    <property type="component" value="Unassembled WGS sequence"/>
</dbReference>
<keyword evidence="7" id="KW-1185">Reference proteome</keyword>
<evidence type="ECO:0000256" key="4">
    <source>
        <dbReference type="SAM" id="MobiDB-lite"/>
    </source>
</evidence>
<accession>A0A2Z6RWF8</accession>
<dbReference type="Pfam" id="PF08698">
    <property type="entry name" value="Fcf2"/>
    <property type="match status" value="1"/>
</dbReference>
<dbReference type="EMBL" id="BEXD01003844">
    <property type="protein sequence ID" value="GBC02695.1"/>
    <property type="molecule type" value="Genomic_DNA"/>
</dbReference>
<organism evidence="6 7">
    <name type="scientific">Rhizophagus clarus</name>
    <dbReference type="NCBI Taxonomy" id="94130"/>
    <lineage>
        <taxon>Eukaryota</taxon>
        <taxon>Fungi</taxon>
        <taxon>Fungi incertae sedis</taxon>
        <taxon>Mucoromycota</taxon>
        <taxon>Glomeromycotina</taxon>
        <taxon>Glomeromycetes</taxon>
        <taxon>Glomerales</taxon>
        <taxon>Glomeraceae</taxon>
        <taxon>Rhizophagus</taxon>
    </lineage>
</organism>
<evidence type="ECO:0000256" key="3">
    <source>
        <dbReference type="SAM" id="Coils"/>
    </source>
</evidence>
<feature type="domain" description="Fcf2 pre-rRNA processing C-terminal" evidence="5">
    <location>
        <begin position="211"/>
        <end position="304"/>
    </location>
</feature>
<evidence type="ECO:0000313" key="7">
    <source>
        <dbReference type="Proteomes" id="UP000247702"/>
    </source>
</evidence>
<name>A0A2Z6RWF8_9GLOM</name>
<keyword evidence="2" id="KW-0539">Nucleus</keyword>
<evidence type="ECO:0000313" key="6">
    <source>
        <dbReference type="EMBL" id="GBC02695.1"/>
    </source>
</evidence>
<dbReference type="InterPro" id="IPR039883">
    <property type="entry name" value="Fcf2/DNTTIP2"/>
</dbReference>
<dbReference type="GO" id="GO:0006396">
    <property type="term" value="P:RNA processing"/>
    <property type="evidence" value="ECO:0007669"/>
    <property type="project" value="TreeGrafter"/>
</dbReference>
<sequence>MQTRSQTRKMAAKLAATKADDIAQTIGDLREQTDFPEQFQEQIVVAVQEPFRKSGECNDNAEDIGQQEYKSAINNDCCEEDIRQQEYESTINDGCEEDDDSKDELELLLKKAEESLRTNQSAKNDSKVWNEFSLPSLNVGVSIDEQLYIKRHPGAFVTLRQDEVSQDNSSKKHITSNKIVLSSPKTASTTDDNGQDSYAKLSKKEKQKIRESTTGPGWFDMKKPEITPEIKRDLQIIKLRNVLDPKRFYKKDDSKGLPKYFEIGTIKEGPAEFYSSRIPRKERKQTIADELLANEQSRRYFKRKFTEIQEIKQSGGKKYYKQLKAKRRPNWEKNF</sequence>
<dbReference type="InterPro" id="IPR014810">
    <property type="entry name" value="Fcf2_C"/>
</dbReference>
<evidence type="ECO:0000256" key="2">
    <source>
        <dbReference type="ARBA" id="ARBA00023242"/>
    </source>
</evidence>
<comment type="subcellular location">
    <subcellularLocation>
        <location evidence="1">Nucleus</location>
        <location evidence="1">Nucleolus</location>
    </subcellularLocation>
</comment>
<dbReference type="GO" id="GO:0003723">
    <property type="term" value="F:RNA binding"/>
    <property type="evidence" value="ECO:0007669"/>
    <property type="project" value="TreeGrafter"/>
</dbReference>
<dbReference type="AlphaFoldDB" id="A0A2Z6RWF8"/>
<comment type="caution">
    <text evidence="6">The sequence shown here is derived from an EMBL/GenBank/DDBJ whole genome shotgun (WGS) entry which is preliminary data.</text>
</comment>
<feature type="region of interest" description="Disordered" evidence="4">
    <location>
        <begin position="163"/>
        <end position="222"/>
    </location>
</feature>
<feature type="compositionally biased region" description="Basic and acidic residues" evidence="4">
    <location>
        <begin position="202"/>
        <end position="211"/>
    </location>
</feature>
<feature type="coiled-coil region" evidence="3">
    <location>
        <begin position="95"/>
        <end position="125"/>
    </location>
</feature>
<dbReference type="STRING" id="94130.A0A2Z6RWF8"/>
<evidence type="ECO:0000259" key="5">
    <source>
        <dbReference type="Pfam" id="PF08698"/>
    </source>
</evidence>
<feature type="compositionally biased region" description="Polar residues" evidence="4">
    <location>
        <begin position="176"/>
        <end position="196"/>
    </location>
</feature>
<evidence type="ECO:0000256" key="1">
    <source>
        <dbReference type="ARBA" id="ARBA00004604"/>
    </source>
</evidence>
<proteinExistence type="predicted"/>
<gene>
    <name evidence="6" type="ORF">RclHR1_04760010</name>
</gene>
<keyword evidence="3" id="KW-0175">Coiled coil</keyword>
<dbReference type="PANTHER" id="PTHR21686:SF12">
    <property type="entry name" value="DEOXYNUCLEOTIDYLTRANSFERASE TERMINAL-INTERACTING PROTEIN 2"/>
    <property type="match status" value="1"/>
</dbReference>
<dbReference type="PANTHER" id="PTHR21686">
    <property type="entry name" value="DEOXYNUCLEOTIDYLTRANSFERASE TERMINAL-INTERACTING PROTEIN 2"/>
    <property type="match status" value="1"/>
</dbReference>
<protein>
    <recommendedName>
        <fullName evidence="5">Fcf2 pre-rRNA processing C-terminal domain-containing protein</fullName>
    </recommendedName>
</protein>
<dbReference type="GO" id="GO:0005730">
    <property type="term" value="C:nucleolus"/>
    <property type="evidence" value="ECO:0007669"/>
    <property type="project" value="UniProtKB-SubCell"/>
</dbReference>
<reference evidence="6 7" key="1">
    <citation type="submission" date="2017-11" db="EMBL/GenBank/DDBJ databases">
        <title>The genome of Rhizophagus clarus HR1 reveals common genetic basis of auxotrophy among arbuscular mycorrhizal fungi.</title>
        <authorList>
            <person name="Kobayashi Y."/>
        </authorList>
    </citation>
    <scope>NUCLEOTIDE SEQUENCE [LARGE SCALE GENOMIC DNA]</scope>
    <source>
        <strain evidence="6 7">HR1</strain>
    </source>
</reference>